<evidence type="ECO:0000259" key="8">
    <source>
        <dbReference type="Pfam" id="PF00924"/>
    </source>
</evidence>
<comment type="caution">
    <text evidence="10">The sequence shown here is derived from an EMBL/GenBank/DDBJ whole genome shotgun (WGS) entry which is preliminary data.</text>
</comment>
<dbReference type="SUPFAM" id="SSF82689">
    <property type="entry name" value="Mechanosensitive channel protein MscS (YggB), C-terminal domain"/>
    <property type="match status" value="1"/>
</dbReference>
<comment type="subcellular location">
    <subcellularLocation>
        <location evidence="1">Cell membrane</location>
        <topology evidence="1">Multi-pass membrane protein</topology>
    </subcellularLocation>
</comment>
<dbReference type="Pfam" id="PF00924">
    <property type="entry name" value="MS_channel_2nd"/>
    <property type="match status" value="1"/>
</dbReference>
<dbReference type="InterPro" id="IPR045275">
    <property type="entry name" value="MscS_archaea/bacteria_type"/>
</dbReference>
<dbReference type="InterPro" id="IPR049278">
    <property type="entry name" value="MS_channel_C"/>
</dbReference>
<reference evidence="10 11" key="1">
    <citation type="submission" date="2022-04" db="EMBL/GenBank/DDBJ databases">
        <title>Positive selection, recombination, and allopatry shape intraspecific diversity of widespread and dominant cyanobacteria.</title>
        <authorList>
            <person name="Wei J."/>
            <person name="Shu W."/>
            <person name="Hu C."/>
        </authorList>
    </citation>
    <scope>NUCLEOTIDE SEQUENCE [LARGE SCALE GENOMIC DNA]</scope>
    <source>
        <strain evidence="10 11">GB2-A4</strain>
    </source>
</reference>
<evidence type="ECO:0000256" key="7">
    <source>
        <dbReference type="SAM" id="Phobius"/>
    </source>
</evidence>
<dbReference type="Gene3D" id="1.10.287.1260">
    <property type="match status" value="1"/>
</dbReference>
<feature type="transmembrane region" description="Helical" evidence="7">
    <location>
        <begin position="90"/>
        <end position="108"/>
    </location>
</feature>
<evidence type="ECO:0000256" key="6">
    <source>
        <dbReference type="ARBA" id="ARBA00023136"/>
    </source>
</evidence>
<dbReference type="SUPFAM" id="SSF50182">
    <property type="entry name" value="Sm-like ribonucleoproteins"/>
    <property type="match status" value="1"/>
</dbReference>
<dbReference type="InterPro" id="IPR006685">
    <property type="entry name" value="MscS_channel_2nd"/>
</dbReference>
<dbReference type="InterPro" id="IPR010920">
    <property type="entry name" value="LSM_dom_sf"/>
</dbReference>
<dbReference type="InterPro" id="IPR023408">
    <property type="entry name" value="MscS_beta-dom_sf"/>
</dbReference>
<accession>A0ABV0J2K3</accession>
<evidence type="ECO:0000259" key="9">
    <source>
        <dbReference type="Pfam" id="PF21082"/>
    </source>
</evidence>
<feature type="transmembrane region" description="Helical" evidence="7">
    <location>
        <begin position="63"/>
        <end position="84"/>
    </location>
</feature>
<dbReference type="InterPro" id="IPR011066">
    <property type="entry name" value="MscS_channel_C_sf"/>
</dbReference>
<evidence type="ECO:0000256" key="4">
    <source>
        <dbReference type="ARBA" id="ARBA00022692"/>
    </source>
</evidence>
<organism evidence="10 11">
    <name type="scientific">Trichocoleus desertorum GB2-A4</name>
    <dbReference type="NCBI Taxonomy" id="2933944"/>
    <lineage>
        <taxon>Bacteria</taxon>
        <taxon>Bacillati</taxon>
        <taxon>Cyanobacteriota</taxon>
        <taxon>Cyanophyceae</taxon>
        <taxon>Leptolyngbyales</taxon>
        <taxon>Trichocoleusaceae</taxon>
        <taxon>Trichocoleus</taxon>
    </lineage>
</organism>
<sequence length="305" mass="33328">MSALVQEVRSSLLNLIGQAVEAFPGLVLALIVLLLTRYAANVLQNLTAATMGRMVRSPSLRSLLMQMSYVATWVVGVVVASVMAFPDLGVGDIIGLLGLSSVAIGFAFQDIFKNFLAGVLLLLNEPFRLNDQIIVNDFEGTVEEITIRSTQIRTYQGERVVIPNSIVFTSPIQVLTAMPHRRTDLAIGVDYNTPLPQTIQTLLQTVNQIDGVLVKPAAEVDIVGFGESSIDLMVRYWTLPPKATVRRTQTNVMIALKAACDRDGISIPYPIRTVYFYDQQQSKAASVDGLSNSAIEAKRSDARRS</sequence>
<dbReference type="PANTHER" id="PTHR30221">
    <property type="entry name" value="SMALL-CONDUCTANCE MECHANOSENSITIVE CHANNEL"/>
    <property type="match status" value="1"/>
</dbReference>
<dbReference type="Gene3D" id="2.30.30.60">
    <property type="match status" value="1"/>
</dbReference>
<dbReference type="PANTHER" id="PTHR30221:SF1">
    <property type="entry name" value="SMALL-CONDUCTANCE MECHANOSENSITIVE CHANNEL"/>
    <property type="match status" value="1"/>
</dbReference>
<dbReference type="RefSeq" id="WP_190431625.1">
    <property type="nucleotide sequence ID" value="NZ_JAMPKM010000001.1"/>
</dbReference>
<name>A0ABV0J2K3_9CYAN</name>
<dbReference type="SUPFAM" id="SSF82861">
    <property type="entry name" value="Mechanosensitive channel protein MscS (YggB), transmembrane region"/>
    <property type="match status" value="1"/>
</dbReference>
<feature type="domain" description="Mechanosensitive ion channel MscS" evidence="8">
    <location>
        <begin position="110"/>
        <end position="173"/>
    </location>
</feature>
<evidence type="ECO:0000313" key="10">
    <source>
        <dbReference type="EMBL" id="MEP0815985.1"/>
    </source>
</evidence>
<dbReference type="Gene3D" id="3.30.70.100">
    <property type="match status" value="1"/>
</dbReference>
<dbReference type="EMBL" id="JAMPKM010000001">
    <property type="protein sequence ID" value="MEP0815985.1"/>
    <property type="molecule type" value="Genomic_DNA"/>
</dbReference>
<comment type="similarity">
    <text evidence="2">Belongs to the MscS (TC 1.A.23) family.</text>
</comment>
<keyword evidence="6 7" id="KW-0472">Membrane</keyword>
<dbReference type="Proteomes" id="UP001464891">
    <property type="component" value="Unassembled WGS sequence"/>
</dbReference>
<gene>
    <name evidence="10" type="ORF">NC998_02620</name>
</gene>
<dbReference type="PROSITE" id="PS01246">
    <property type="entry name" value="UPF0003"/>
    <property type="match status" value="1"/>
</dbReference>
<protein>
    <submittedName>
        <fullName evidence="10">Mechanosensitive ion channel family protein</fullName>
    </submittedName>
</protein>
<keyword evidence="3" id="KW-1003">Cell membrane</keyword>
<keyword evidence="5 7" id="KW-1133">Transmembrane helix</keyword>
<proteinExistence type="inferred from homology"/>
<evidence type="ECO:0000313" key="11">
    <source>
        <dbReference type="Proteomes" id="UP001464891"/>
    </source>
</evidence>
<evidence type="ECO:0000256" key="5">
    <source>
        <dbReference type="ARBA" id="ARBA00022989"/>
    </source>
</evidence>
<keyword evidence="4 7" id="KW-0812">Transmembrane</keyword>
<dbReference type="InterPro" id="IPR011014">
    <property type="entry name" value="MscS_channel_TM-2"/>
</dbReference>
<keyword evidence="11" id="KW-1185">Reference proteome</keyword>
<evidence type="ECO:0000256" key="2">
    <source>
        <dbReference type="ARBA" id="ARBA00008017"/>
    </source>
</evidence>
<dbReference type="InterPro" id="IPR006686">
    <property type="entry name" value="MscS_channel_CS"/>
</dbReference>
<evidence type="ECO:0000256" key="3">
    <source>
        <dbReference type="ARBA" id="ARBA00022475"/>
    </source>
</evidence>
<feature type="transmembrane region" description="Helical" evidence="7">
    <location>
        <begin position="22"/>
        <end position="43"/>
    </location>
</feature>
<feature type="domain" description="Mechanosensitive ion channel MscS C-terminal" evidence="9">
    <location>
        <begin position="185"/>
        <end position="267"/>
    </location>
</feature>
<dbReference type="Pfam" id="PF21082">
    <property type="entry name" value="MS_channel_3rd"/>
    <property type="match status" value="1"/>
</dbReference>
<evidence type="ECO:0000256" key="1">
    <source>
        <dbReference type="ARBA" id="ARBA00004651"/>
    </source>
</evidence>